<dbReference type="Pfam" id="PF00440">
    <property type="entry name" value="TetR_N"/>
    <property type="match status" value="1"/>
</dbReference>
<dbReference type="PRINTS" id="PR00455">
    <property type="entry name" value="HTHTETR"/>
</dbReference>
<dbReference type="RefSeq" id="WP_056935264.1">
    <property type="nucleotide sequence ID" value="NZ_CP013114.1"/>
</dbReference>
<accession>A0A9X4L641</accession>
<gene>
    <name evidence="4" type="ORF">M4L89_12680</name>
</gene>
<evidence type="ECO:0000313" key="5">
    <source>
        <dbReference type="Proteomes" id="UP001152422"/>
    </source>
</evidence>
<dbReference type="InterPro" id="IPR009057">
    <property type="entry name" value="Homeodomain-like_sf"/>
</dbReference>
<dbReference type="SUPFAM" id="SSF46689">
    <property type="entry name" value="Homeodomain-like"/>
    <property type="match status" value="1"/>
</dbReference>
<organism evidence="4 5">
    <name type="scientific">Staphylococcus equorum</name>
    <dbReference type="NCBI Taxonomy" id="246432"/>
    <lineage>
        <taxon>Bacteria</taxon>
        <taxon>Bacillati</taxon>
        <taxon>Bacillota</taxon>
        <taxon>Bacilli</taxon>
        <taxon>Bacillales</taxon>
        <taxon>Staphylococcaceae</taxon>
        <taxon>Staphylococcus</taxon>
    </lineage>
</organism>
<evidence type="ECO:0000259" key="3">
    <source>
        <dbReference type="PROSITE" id="PS50977"/>
    </source>
</evidence>
<reference evidence="4" key="1">
    <citation type="submission" date="2022-05" db="EMBL/GenBank/DDBJ databases">
        <title>Comparative genomics of Staphylococcus equorum isolates.</title>
        <authorList>
            <person name="Luelf R.H."/>
        </authorList>
    </citation>
    <scope>NUCLEOTIDE SEQUENCE</scope>
    <source>
        <strain evidence="4">TMW 2.2497</strain>
    </source>
</reference>
<evidence type="ECO:0000313" key="4">
    <source>
        <dbReference type="EMBL" id="MDG0847085.1"/>
    </source>
</evidence>
<dbReference type="PROSITE" id="PS50977">
    <property type="entry name" value="HTH_TETR_2"/>
    <property type="match status" value="1"/>
</dbReference>
<proteinExistence type="predicted"/>
<comment type="caution">
    <text evidence="4">The sequence shown here is derived from an EMBL/GenBank/DDBJ whole genome shotgun (WGS) entry which is preliminary data.</text>
</comment>
<protein>
    <submittedName>
        <fullName evidence="4">TetR/AcrR family transcriptional regulator</fullName>
    </submittedName>
</protein>
<evidence type="ECO:0000256" key="2">
    <source>
        <dbReference type="PROSITE-ProRule" id="PRU00335"/>
    </source>
</evidence>
<dbReference type="Proteomes" id="UP001152422">
    <property type="component" value="Unassembled WGS sequence"/>
</dbReference>
<dbReference type="GO" id="GO:0003677">
    <property type="term" value="F:DNA binding"/>
    <property type="evidence" value="ECO:0007669"/>
    <property type="project" value="UniProtKB-UniRule"/>
</dbReference>
<dbReference type="EMBL" id="JAMBQA010000009">
    <property type="protein sequence ID" value="MDG0847085.1"/>
    <property type="molecule type" value="Genomic_DNA"/>
</dbReference>
<sequence>METRDLIIETGQKLLIEKGYYSLKIADICKEAGLGKGTFYYHFEHKGQLIDIIGMRMINAMEYEINYLDDKKETEEIIRDLFNVFINFTVGKSVLINRLIEASSESAVMNGVRTGYKPFRKIIAMKLFNDESEVSVFKAKMILGIIDFYIKEDILENDSSSNGKVLASYITMITDGINGISNQHFQE</sequence>
<dbReference type="KEGG" id="seqo:SE1039_03220"/>
<dbReference type="InterPro" id="IPR001647">
    <property type="entry name" value="HTH_TetR"/>
</dbReference>
<dbReference type="AlphaFoldDB" id="A0A9X4L641"/>
<dbReference type="PANTHER" id="PTHR43479">
    <property type="entry name" value="ACREF/ENVCD OPERON REPRESSOR-RELATED"/>
    <property type="match status" value="1"/>
</dbReference>
<evidence type="ECO:0000256" key="1">
    <source>
        <dbReference type="ARBA" id="ARBA00023125"/>
    </source>
</evidence>
<name>A0A9X4L641_9STAP</name>
<dbReference type="Gene3D" id="1.10.357.10">
    <property type="entry name" value="Tetracycline Repressor, domain 2"/>
    <property type="match status" value="1"/>
</dbReference>
<keyword evidence="1 2" id="KW-0238">DNA-binding</keyword>
<feature type="domain" description="HTH tetR-type" evidence="3">
    <location>
        <begin position="1"/>
        <end position="61"/>
    </location>
</feature>
<feature type="DNA-binding region" description="H-T-H motif" evidence="2">
    <location>
        <begin position="24"/>
        <end position="43"/>
    </location>
</feature>
<keyword evidence="5" id="KW-1185">Reference proteome</keyword>
<dbReference type="PANTHER" id="PTHR43479:SF11">
    <property type="entry name" value="ACREF_ENVCD OPERON REPRESSOR-RELATED"/>
    <property type="match status" value="1"/>
</dbReference>
<dbReference type="InterPro" id="IPR050624">
    <property type="entry name" value="HTH-type_Tx_Regulator"/>
</dbReference>